<gene>
    <name evidence="2" type="ORF">R2363_00775</name>
</gene>
<evidence type="ECO:0000313" key="3">
    <source>
        <dbReference type="Proteomes" id="UP001278571"/>
    </source>
</evidence>
<organism evidence="2 3">
    <name type="scientific">Streptomyces roseolus</name>
    <dbReference type="NCBI Taxonomy" id="67358"/>
    <lineage>
        <taxon>Bacteria</taxon>
        <taxon>Bacillati</taxon>
        <taxon>Actinomycetota</taxon>
        <taxon>Actinomycetes</taxon>
        <taxon>Kitasatosporales</taxon>
        <taxon>Streptomycetaceae</taxon>
        <taxon>Streptomyces</taxon>
    </lineage>
</organism>
<feature type="non-terminal residue" evidence="2">
    <location>
        <position position="90"/>
    </location>
</feature>
<evidence type="ECO:0000313" key="2">
    <source>
        <dbReference type="EMBL" id="MDX2290728.1"/>
    </source>
</evidence>
<feature type="region of interest" description="Disordered" evidence="1">
    <location>
        <begin position="1"/>
        <end position="29"/>
    </location>
</feature>
<keyword evidence="3" id="KW-1185">Reference proteome</keyword>
<sequence length="90" mass="9386">MPDAEREPYDPYSGPAMPTRNLPAIPDRPAPAMSPMAQILGALGGLVSPVNAGALGAAPLAAANNAAQQQYGDRLERFNLATGQANHQYE</sequence>
<accession>A0ABU4JZ05</accession>
<dbReference type="RefSeq" id="WP_319007332.1">
    <property type="nucleotide sequence ID" value="NZ_JAWJZF010000145.1"/>
</dbReference>
<protein>
    <submittedName>
        <fullName evidence="2">Uncharacterized protein</fullName>
    </submittedName>
</protein>
<dbReference type="EMBL" id="JAWJZF010000145">
    <property type="protein sequence ID" value="MDX2290728.1"/>
    <property type="molecule type" value="Genomic_DNA"/>
</dbReference>
<dbReference type="Proteomes" id="UP001278571">
    <property type="component" value="Unassembled WGS sequence"/>
</dbReference>
<proteinExistence type="predicted"/>
<comment type="caution">
    <text evidence="2">The sequence shown here is derived from an EMBL/GenBank/DDBJ whole genome shotgun (WGS) entry which is preliminary data.</text>
</comment>
<name>A0ABU4JZ05_9ACTN</name>
<evidence type="ECO:0000256" key="1">
    <source>
        <dbReference type="SAM" id="MobiDB-lite"/>
    </source>
</evidence>
<reference evidence="2 3" key="1">
    <citation type="submission" date="2023-10" db="EMBL/GenBank/DDBJ databases">
        <authorList>
            <person name="Wang X.X."/>
        </authorList>
    </citation>
    <scope>NUCLEOTIDE SEQUENCE [LARGE SCALE GENOMIC DNA]</scope>
    <source>
        <strain evidence="2 3">NBRC 12816</strain>
    </source>
</reference>